<feature type="compositionally biased region" description="Gly residues" evidence="27">
    <location>
        <begin position="804"/>
        <end position="817"/>
    </location>
</feature>
<evidence type="ECO:0000256" key="3">
    <source>
        <dbReference type="ARBA" id="ARBA00004752"/>
    </source>
</evidence>
<evidence type="ECO:0000256" key="10">
    <source>
        <dbReference type="ARBA" id="ARBA00022670"/>
    </source>
</evidence>
<feature type="region of interest" description="Disordered" evidence="27">
    <location>
        <begin position="763"/>
        <end position="859"/>
    </location>
</feature>
<keyword evidence="18" id="KW-1133">Transmembrane helix</keyword>
<dbReference type="OrthoDB" id="9766909at2"/>
<evidence type="ECO:0000256" key="20">
    <source>
        <dbReference type="ARBA" id="ARBA00023251"/>
    </source>
</evidence>
<evidence type="ECO:0000256" key="1">
    <source>
        <dbReference type="ARBA" id="ARBA00002624"/>
    </source>
</evidence>
<evidence type="ECO:0000259" key="29">
    <source>
        <dbReference type="Pfam" id="PF00912"/>
    </source>
</evidence>
<feature type="compositionally biased region" description="Polar residues" evidence="27">
    <location>
        <begin position="779"/>
        <end position="791"/>
    </location>
</feature>
<evidence type="ECO:0000256" key="7">
    <source>
        <dbReference type="ARBA" id="ARBA00018638"/>
    </source>
</evidence>
<keyword evidence="8" id="KW-1003">Cell membrane</keyword>
<dbReference type="InterPro" id="IPR050396">
    <property type="entry name" value="Glycosyltr_51/Transpeptidase"/>
</dbReference>
<evidence type="ECO:0000256" key="18">
    <source>
        <dbReference type="ARBA" id="ARBA00022989"/>
    </source>
</evidence>
<dbReference type="InterPro" id="IPR001460">
    <property type="entry name" value="PCN-bd_Tpept"/>
</dbReference>
<dbReference type="EMBL" id="CP025746">
    <property type="protein sequence ID" value="QAA31885.1"/>
    <property type="molecule type" value="Genomic_DNA"/>
</dbReference>
<organism evidence="30 31">
    <name type="scientific">Clostridium manihotivorum</name>
    <dbReference type="NCBI Taxonomy" id="2320868"/>
    <lineage>
        <taxon>Bacteria</taxon>
        <taxon>Bacillati</taxon>
        <taxon>Bacillota</taxon>
        <taxon>Clostridia</taxon>
        <taxon>Eubacteriales</taxon>
        <taxon>Clostridiaceae</taxon>
        <taxon>Clostridium</taxon>
    </lineage>
</organism>
<keyword evidence="13" id="KW-0812">Transmembrane</keyword>
<dbReference type="Pfam" id="PF00912">
    <property type="entry name" value="Transgly"/>
    <property type="match status" value="1"/>
</dbReference>
<evidence type="ECO:0000256" key="19">
    <source>
        <dbReference type="ARBA" id="ARBA00023136"/>
    </source>
</evidence>
<keyword evidence="12" id="KW-0808">Transferase</keyword>
<dbReference type="EC" id="3.4.16.4" evidence="6"/>
<feature type="compositionally biased region" description="Low complexity" evidence="27">
    <location>
        <begin position="792"/>
        <end position="803"/>
    </location>
</feature>
<dbReference type="Pfam" id="PF00905">
    <property type="entry name" value="Transpeptidase"/>
    <property type="match status" value="1"/>
</dbReference>
<dbReference type="PANTHER" id="PTHR32282">
    <property type="entry name" value="BINDING PROTEIN TRANSPEPTIDASE, PUTATIVE-RELATED"/>
    <property type="match status" value="1"/>
</dbReference>
<comment type="subcellular location">
    <subcellularLocation>
        <location evidence="2">Cell membrane</location>
        <topology evidence="2">Single-pass type II membrane protein</topology>
    </subcellularLocation>
</comment>
<dbReference type="GO" id="GO:0008360">
    <property type="term" value="P:regulation of cell shape"/>
    <property type="evidence" value="ECO:0007669"/>
    <property type="project" value="UniProtKB-KW"/>
</dbReference>
<evidence type="ECO:0000256" key="9">
    <source>
        <dbReference type="ARBA" id="ARBA00022645"/>
    </source>
</evidence>
<dbReference type="SUPFAM" id="SSF56601">
    <property type="entry name" value="beta-lactamase/transpeptidase-like"/>
    <property type="match status" value="1"/>
</dbReference>
<keyword evidence="10" id="KW-0645">Protease</keyword>
<proteinExistence type="inferred from homology"/>
<dbReference type="Gene3D" id="1.10.3810.10">
    <property type="entry name" value="Biosynthetic peptidoglycan transglycosylase-like"/>
    <property type="match status" value="1"/>
</dbReference>
<reference evidence="30 31" key="1">
    <citation type="submission" date="2018-01" db="EMBL/GenBank/DDBJ databases">
        <title>Genome Sequencing and Assembly of Anaerobacter polyendosporus strain CT4.</title>
        <authorList>
            <person name="Tachaapaikoon C."/>
            <person name="Sutheeworapong S."/>
            <person name="Jenjaroenpun P."/>
            <person name="Wongsurawat T."/>
            <person name="Nookeaw I."/>
            <person name="Cheawchanlertfa P."/>
            <person name="Kosugi A."/>
            <person name="Cheevadhanarak S."/>
            <person name="Ratanakhanokchai K."/>
        </authorList>
    </citation>
    <scope>NUCLEOTIDE SEQUENCE [LARGE SCALE GENOMIC DNA]</scope>
    <source>
        <strain evidence="30 31">CT4</strain>
    </source>
</reference>
<dbReference type="AlphaFoldDB" id="A0A410DS66"/>
<sequence length="859" mass="93338">MADKKKKNINKKRKKKKKSRKVLRAFLFSFLFLILTVFVVGAGYVYAIIKNAPELNVNNVLSLSQQSRIYDNKGELMDNVQTDVQRIVVPYNDIPDGLKDAFVSIEDERFYSHKGIDVRRILGAVYIDAKNIITGRKGLHGASTLTQQLLKNTILTNDISPQRKITEMYLALKLEGLLNKQQILEAYLNTIPLGGQVYGVEAASLKYFGQSVKDKKLTLVQCAYLAGMNQAPSYYDAFSPQNQKNQKPYKDRTKTVLGKMLEIGKIHQDEYDKAIKDVDAGNFGFKPKTSTTEKMNFEWFSRPVIQQVKNDLMQKYKYSEAEASKMLTNGGLKIYTTMDRNLQQSTQQILDDNNSFGKLMNNKDDYSQVGSYKWPKLQASATIIDYKTGQVKAMVGGRGDQPPMSINRAYSTAGLRSIGSATKPLTVYGPVIDMKLMTPATMVEDNHLPEEISKKYPRDADGRLWDPLNEDLSYKGTITLRDALKYSRNPVAARIEDAIGLNVGLSYGEKFGLKYNKVSKSSIATLSLGQFNNDPKDRDGGNSYIMAAAYGTFGNSGVYTQPVLYTKVVDATNKVILDNSTPTTKKILSPESAYVMYDLLKGPVSWSSHYAKFGDIPVAGKTGTTTENKDLWFSGLTPYLSAAVWVGYDQPTLLKGFSGETVSPIWGKIMAKAHEGLPYKEIDMPSGVVKASVCMDSGKVATDLCSKDPRGNRVIQDIFVEGTVPTALCDVHVAAKINKANGKLATDNTPASLVEDRIFVKTPNQGGASLPTEQDDSKPTTPATDSNSNPNGAATTDPSTTGGSTTGGSGTGTGGSNNNGSGTTPGATTPPATTGGTSGTGTAAGTGGTTTPPGTDQKH</sequence>
<evidence type="ECO:0000256" key="8">
    <source>
        <dbReference type="ARBA" id="ARBA00022475"/>
    </source>
</evidence>
<evidence type="ECO:0000256" key="21">
    <source>
        <dbReference type="ARBA" id="ARBA00023268"/>
    </source>
</evidence>
<evidence type="ECO:0000256" key="15">
    <source>
        <dbReference type="ARBA" id="ARBA00022960"/>
    </source>
</evidence>
<dbReference type="PANTHER" id="PTHR32282:SF11">
    <property type="entry name" value="PENICILLIN-BINDING PROTEIN 1B"/>
    <property type="match status" value="1"/>
</dbReference>
<evidence type="ECO:0000313" key="31">
    <source>
        <dbReference type="Proteomes" id="UP000286268"/>
    </source>
</evidence>
<dbReference type="EC" id="2.4.99.28" evidence="24"/>
<evidence type="ECO:0000256" key="14">
    <source>
        <dbReference type="ARBA" id="ARBA00022801"/>
    </source>
</evidence>
<dbReference type="Gene3D" id="3.40.710.10">
    <property type="entry name" value="DD-peptidase/beta-lactamase superfamily"/>
    <property type="match status" value="1"/>
</dbReference>
<name>A0A410DS66_9CLOT</name>
<dbReference type="GO" id="GO:0005886">
    <property type="term" value="C:plasma membrane"/>
    <property type="evidence" value="ECO:0007669"/>
    <property type="project" value="UniProtKB-SubCell"/>
</dbReference>
<comment type="similarity">
    <text evidence="4">In the C-terminal section; belongs to the transpeptidase family.</text>
</comment>
<keyword evidence="31" id="KW-1185">Reference proteome</keyword>
<dbReference type="KEGG" id="cmah:C1I91_09620"/>
<feature type="compositionally biased region" description="Low complexity" evidence="27">
    <location>
        <begin position="849"/>
        <end position="859"/>
    </location>
</feature>
<dbReference type="GO" id="GO:0008955">
    <property type="term" value="F:peptidoglycan glycosyltransferase activity"/>
    <property type="evidence" value="ECO:0007669"/>
    <property type="project" value="UniProtKB-EC"/>
</dbReference>
<evidence type="ECO:0000259" key="28">
    <source>
        <dbReference type="Pfam" id="PF00905"/>
    </source>
</evidence>
<evidence type="ECO:0000256" key="11">
    <source>
        <dbReference type="ARBA" id="ARBA00022676"/>
    </source>
</evidence>
<evidence type="ECO:0000256" key="26">
    <source>
        <dbReference type="ARBA" id="ARBA00060592"/>
    </source>
</evidence>
<evidence type="ECO:0000256" key="23">
    <source>
        <dbReference type="ARBA" id="ARBA00034000"/>
    </source>
</evidence>
<dbReference type="InterPro" id="IPR023346">
    <property type="entry name" value="Lysozyme-like_dom_sf"/>
</dbReference>
<evidence type="ECO:0000256" key="16">
    <source>
        <dbReference type="ARBA" id="ARBA00022968"/>
    </source>
</evidence>
<comment type="catalytic activity">
    <reaction evidence="23">
        <text>Preferential cleavage: (Ac)2-L-Lys-D-Ala-|-D-Ala. Also transpeptidation of peptidyl-alanyl moieties that are N-acyl substituents of D-alanine.</text>
        <dbReference type="EC" id="3.4.16.4"/>
    </reaction>
</comment>
<evidence type="ECO:0000256" key="13">
    <source>
        <dbReference type="ARBA" id="ARBA00022692"/>
    </source>
</evidence>
<feature type="compositionally biased region" description="Low complexity" evidence="27">
    <location>
        <begin position="818"/>
        <end position="835"/>
    </location>
</feature>
<evidence type="ECO:0000256" key="27">
    <source>
        <dbReference type="SAM" id="MobiDB-lite"/>
    </source>
</evidence>
<keyword evidence="19" id="KW-0472">Membrane</keyword>
<comment type="pathway">
    <text evidence="26">Glycan biosynthesis.</text>
</comment>
<keyword evidence="14" id="KW-0378">Hydrolase</keyword>
<dbReference type="InterPro" id="IPR001264">
    <property type="entry name" value="Glyco_trans_51"/>
</dbReference>
<dbReference type="InterPro" id="IPR012338">
    <property type="entry name" value="Beta-lactam/transpept-like"/>
</dbReference>
<evidence type="ECO:0000256" key="24">
    <source>
        <dbReference type="ARBA" id="ARBA00044770"/>
    </source>
</evidence>
<evidence type="ECO:0000256" key="4">
    <source>
        <dbReference type="ARBA" id="ARBA00007090"/>
    </source>
</evidence>
<gene>
    <name evidence="30" type="ORF">C1I91_09620</name>
</gene>
<evidence type="ECO:0000256" key="5">
    <source>
        <dbReference type="ARBA" id="ARBA00007739"/>
    </source>
</evidence>
<evidence type="ECO:0000256" key="17">
    <source>
        <dbReference type="ARBA" id="ARBA00022984"/>
    </source>
</evidence>
<dbReference type="GO" id="GO:0009252">
    <property type="term" value="P:peptidoglycan biosynthetic process"/>
    <property type="evidence" value="ECO:0007669"/>
    <property type="project" value="UniProtKB-UniPathway"/>
</dbReference>
<evidence type="ECO:0000256" key="25">
    <source>
        <dbReference type="ARBA" id="ARBA00049902"/>
    </source>
</evidence>
<comment type="catalytic activity">
    <reaction evidence="25">
        <text>[GlcNAc-(1-&gt;4)-Mur2Ac(oyl-L-Ala-gamma-D-Glu-L-Lys-D-Ala-D-Ala)](n)-di-trans,octa-cis-undecaprenyl diphosphate + beta-D-GlcNAc-(1-&gt;4)-Mur2Ac(oyl-L-Ala-gamma-D-Glu-L-Lys-D-Ala-D-Ala)-di-trans,octa-cis-undecaprenyl diphosphate = [GlcNAc-(1-&gt;4)-Mur2Ac(oyl-L-Ala-gamma-D-Glu-L-Lys-D-Ala-D-Ala)](n+1)-di-trans,octa-cis-undecaprenyl diphosphate + di-trans,octa-cis-undecaprenyl diphosphate + H(+)</text>
        <dbReference type="Rhea" id="RHEA:23708"/>
        <dbReference type="Rhea" id="RHEA-COMP:9602"/>
        <dbReference type="Rhea" id="RHEA-COMP:9603"/>
        <dbReference type="ChEBI" id="CHEBI:15378"/>
        <dbReference type="ChEBI" id="CHEBI:58405"/>
        <dbReference type="ChEBI" id="CHEBI:60033"/>
        <dbReference type="ChEBI" id="CHEBI:78435"/>
        <dbReference type="EC" id="2.4.99.28"/>
    </reaction>
</comment>
<dbReference type="GO" id="GO:0046677">
    <property type="term" value="P:response to antibiotic"/>
    <property type="evidence" value="ECO:0007669"/>
    <property type="project" value="UniProtKB-KW"/>
</dbReference>
<evidence type="ECO:0000256" key="2">
    <source>
        <dbReference type="ARBA" id="ARBA00004401"/>
    </source>
</evidence>
<dbReference type="UniPathway" id="UPA00219"/>
<dbReference type="SUPFAM" id="SSF53955">
    <property type="entry name" value="Lysozyme-like"/>
    <property type="match status" value="1"/>
</dbReference>
<evidence type="ECO:0000313" key="30">
    <source>
        <dbReference type="EMBL" id="QAA31885.1"/>
    </source>
</evidence>
<dbReference type="GO" id="GO:0030288">
    <property type="term" value="C:outer membrane-bounded periplasmic space"/>
    <property type="evidence" value="ECO:0007669"/>
    <property type="project" value="TreeGrafter"/>
</dbReference>
<feature type="domain" description="Penicillin-binding protein transpeptidase" evidence="28">
    <location>
        <begin position="380"/>
        <end position="670"/>
    </location>
</feature>
<keyword evidence="17" id="KW-0573">Peptidoglycan synthesis</keyword>
<comment type="function">
    <text evidence="1">Cell wall formation. Synthesis of cross-linked peptidoglycan from the lipid intermediates. The enzyme has a penicillin-insensitive transglycosylase N-terminal domain (formation of linear glycan strands) and a penicillin-sensitive transpeptidase C-terminal domain (cross-linking of the peptide subunits).</text>
</comment>
<feature type="compositionally biased region" description="Gly residues" evidence="27">
    <location>
        <begin position="836"/>
        <end position="848"/>
    </location>
</feature>
<keyword evidence="11" id="KW-0328">Glycosyltransferase</keyword>
<keyword evidence="21" id="KW-0511">Multifunctional enzyme</keyword>
<dbReference type="GO" id="GO:0006508">
    <property type="term" value="P:proteolysis"/>
    <property type="evidence" value="ECO:0007669"/>
    <property type="project" value="UniProtKB-KW"/>
</dbReference>
<dbReference type="GO" id="GO:0009002">
    <property type="term" value="F:serine-type D-Ala-D-Ala carboxypeptidase activity"/>
    <property type="evidence" value="ECO:0007669"/>
    <property type="project" value="UniProtKB-EC"/>
</dbReference>
<dbReference type="GO" id="GO:0008658">
    <property type="term" value="F:penicillin binding"/>
    <property type="evidence" value="ECO:0007669"/>
    <property type="project" value="InterPro"/>
</dbReference>
<evidence type="ECO:0000256" key="22">
    <source>
        <dbReference type="ARBA" id="ARBA00023316"/>
    </source>
</evidence>
<accession>A0A410DS66</accession>
<comment type="pathway">
    <text evidence="3">Cell wall biogenesis; peptidoglycan biosynthesis.</text>
</comment>
<keyword evidence="16" id="KW-0735">Signal-anchor</keyword>
<keyword evidence="20" id="KW-0046">Antibiotic resistance</keyword>
<dbReference type="RefSeq" id="WP_128212679.1">
    <property type="nucleotide sequence ID" value="NZ_CP025746.1"/>
</dbReference>
<dbReference type="FunFam" id="1.10.3810.10:FF:000001">
    <property type="entry name" value="Penicillin-binding protein 1A"/>
    <property type="match status" value="1"/>
</dbReference>
<evidence type="ECO:0000256" key="6">
    <source>
        <dbReference type="ARBA" id="ARBA00012448"/>
    </source>
</evidence>
<keyword evidence="9" id="KW-0121">Carboxypeptidase</keyword>
<comment type="similarity">
    <text evidence="5">In the N-terminal section; belongs to the glycosyltransferase 51 family.</text>
</comment>
<dbReference type="Proteomes" id="UP000286268">
    <property type="component" value="Chromosome"/>
</dbReference>
<keyword evidence="15" id="KW-0133">Cell shape</keyword>
<evidence type="ECO:0000256" key="12">
    <source>
        <dbReference type="ARBA" id="ARBA00022679"/>
    </source>
</evidence>
<keyword evidence="22" id="KW-0961">Cell wall biogenesis/degradation</keyword>
<dbReference type="GO" id="GO:0071555">
    <property type="term" value="P:cell wall organization"/>
    <property type="evidence" value="ECO:0007669"/>
    <property type="project" value="UniProtKB-KW"/>
</dbReference>
<feature type="domain" description="Glycosyl transferase family 51" evidence="29">
    <location>
        <begin position="74"/>
        <end position="260"/>
    </location>
</feature>
<dbReference type="InterPro" id="IPR036950">
    <property type="entry name" value="PBP_transglycosylase"/>
</dbReference>
<protein>
    <recommendedName>
        <fullName evidence="7">Penicillin-binding protein 1A</fullName>
        <ecNumber evidence="24">2.4.99.28</ecNumber>
        <ecNumber evidence="6">3.4.16.4</ecNumber>
    </recommendedName>
</protein>